<sequence>MSVEVNPRCNNGARTDVSISEVRGIAIAIAADAVLLLFQTSHEPAGGVTRREQTRLESRRLHAALCNGLTLPRDREEPEGCDAVDEPGGGGRPHLTSPGHGRLVRGLGGKEDVLGAEGLVGAGQRVVGSGTQGLRHIAVGLGQPAQELTSSFPEQLGELVFGRRLEGAEEEEETAIEERRELRETND</sequence>
<feature type="region of interest" description="Disordered" evidence="1">
    <location>
        <begin position="166"/>
        <end position="187"/>
    </location>
</feature>
<accession>A0A4Z2IJS1</accession>
<proteinExistence type="predicted"/>
<evidence type="ECO:0000256" key="1">
    <source>
        <dbReference type="SAM" id="MobiDB-lite"/>
    </source>
</evidence>
<feature type="region of interest" description="Disordered" evidence="1">
    <location>
        <begin position="75"/>
        <end position="101"/>
    </location>
</feature>
<organism evidence="2 3">
    <name type="scientific">Liparis tanakae</name>
    <name type="common">Tanaka's snailfish</name>
    <dbReference type="NCBI Taxonomy" id="230148"/>
    <lineage>
        <taxon>Eukaryota</taxon>
        <taxon>Metazoa</taxon>
        <taxon>Chordata</taxon>
        <taxon>Craniata</taxon>
        <taxon>Vertebrata</taxon>
        <taxon>Euteleostomi</taxon>
        <taxon>Actinopterygii</taxon>
        <taxon>Neopterygii</taxon>
        <taxon>Teleostei</taxon>
        <taxon>Neoteleostei</taxon>
        <taxon>Acanthomorphata</taxon>
        <taxon>Eupercaria</taxon>
        <taxon>Perciformes</taxon>
        <taxon>Cottioidei</taxon>
        <taxon>Cottales</taxon>
        <taxon>Liparidae</taxon>
        <taxon>Liparis</taxon>
    </lineage>
</organism>
<evidence type="ECO:0000313" key="3">
    <source>
        <dbReference type="Proteomes" id="UP000314294"/>
    </source>
</evidence>
<dbReference type="AlphaFoldDB" id="A0A4Z2IJS1"/>
<dbReference type="EMBL" id="SRLO01000083">
    <property type="protein sequence ID" value="TNN77403.1"/>
    <property type="molecule type" value="Genomic_DNA"/>
</dbReference>
<name>A0A4Z2IJS1_9TELE</name>
<keyword evidence="3" id="KW-1185">Reference proteome</keyword>
<evidence type="ECO:0000313" key="2">
    <source>
        <dbReference type="EMBL" id="TNN77403.1"/>
    </source>
</evidence>
<comment type="caution">
    <text evidence="2">The sequence shown here is derived from an EMBL/GenBank/DDBJ whole genome shotgun (WGS) entry which is preliminary data.</text>
</comment>
<dbReference type="Proteomes" id="UP000314294">
    <property type="component" value="Unassembled WGS sequence"/>
</dbReference>
<feature type="compositionally biased region" description="Basic and acidic residues" evidence="1">
    <location>
        <begin position="176"/>
        <end position="187"/>
    </location>
</feature>
<reference evidence="2 3" key="1">
    <citation type="submission" date="2019-03" db="EMBL/GenBank/DDBJ databases">
        <title>First draft genome of Liparis tanakae, snailfish: a comprehensive survey of snailfish specific genes.</title>
        <authorList>
            <person name="Kim W."/>
            <person name="Song I."/>
            <person name="Jeong J.-H."/>
            <person name="Kim D."/>
            <person name="Kim S."/>
            <person name="Ryu S."/>
            <person name="Song J.Y."/>
            <person name="Lee S.K."/>
        </authorList>
    </citation>
    <scope>NUCLEOTIDE SEQUENCE [LARGE SCALE GENOMIC DNA]</scope>
    <source>
        <tissue evidence="2">Muscle</tissue>
    </source>
</reference>
<gene>
    <name evidence="2" type="ORF">EYF80_012367</name>
</gene>
<protein>
    <submittedName>
        <fullName evidence="2">Uncharacterized protein</fullName>
    </submittedName>
</protein>